<protein>
    <submittedName>
        <fullName evidence="6">DNA-binding transcriptional regulator, LysR family</fullName>
    </submittedName>
</protein>
<dbReference type="GO" id="GO:0003700">
    <property type="term" value="F:DNA-binding transcription factor activity"/>
    <property type="evidence" value="ECO:0007669"/>
    <property type="project" value="InterPro"/>
</dbReference>
<keyword evidence="4" id="KW-0804">Transcription</keyword>
<dbReference type="OrthoDB" id="3176554at2"/>
<dbReference type="PANTHER" id="PTHR30346:SF0">
    <property type="entry name" value="HCA OPERON TRANSCRIPTIONAL ACTIVATOR HCAR"/>
    <property type="match status" value="1"/>
</dbReference>
<evidence type="ECO:0000256" key="4">
    <source>
        <dbReference type="ARBA" id="ARBA00023163"/>
    </source>
</evidence>
<dbReference type="STRING" id="260086.SAMN05216207_104822"/>
<dbReference type="FunFam" id="1.10.10.10:FF:000001">
    <property type="entry name" value="LysR family transcriptional regulator"/>
    <property type="match status" value="1"/>
</dbReference>
<dbReference type="EMBL" id="FOUY01000048">
    <property type="protein sequence ID" value="SFO37035.1"/>
    <property type="molecule type" value="Genomic_DNA"/>
</dbReference>
<dbReference type="Pfam" id="PF00126">
    <property type="entry name" value="HTH_1"/>
    <property type="match status" value="1"/>
</dbReference>
<dbReference type="Proteomes" id="UP000199614">
    <property type="component" value="Unassembled WGS sequence"/>
</dbReference>
<organism evidence="6 7">
    <name type="scientific">Pseudonocardia ammonioxydans</name>
    <dbReference type="NCBI Taxonomy" id="260086"/>
    <lineage>
        <taxon>Bacteria</taxon>
        <taxon>Bacillati</taxon>
        <taxon>Actinomycetota</taxon>
        <taxon>Actinomycetes</taxon>
        <taxon>Pseudonocardiales</taxon>
        <taxon>Pseudonocardiaceae</taxon>
        <taxon>Pseudonocardia</taxon>
    </lineage>
</organism>
<dbReference type="SUPFAM" id="SSF46785">
    <property type="entry name" value="Winged helix' DNA-binding domain"/>
    <property type="match status" value="1"/>
</dbReference>
<evidence type="ECO:0000313" key="7">
    <source>
        <dbReference type="Proteomes" id="UP000199614"/>
    </source>
</evidence>
<dbReference type="CDD" id="cd08414">
    <property type="entry name" value="PBP2_LTTR_aromatics_like"/>
    <property type="match status" value="1"/>
</dbReference>
<keyword evidence="7" id="KW-1185">Reference proteome</keyword>
<dbReference type="SUPFAM" id="SSF53850">
    <property type="entry name" value="Periplasmic binding protein-like II"/>
    <property type="match status" value="1"/>
</dbReference>
<keyword evidence="3 6" id="KW-0238">DNA-binding</keyword>
<dbReference type="Gene3D" id="3.40.190.10">
    <property type="entry name" value="Periplasmic binding protein-like II"/>
    <property type="match status" value="2"/>
</dbReference>
<dbReference type="Pfam" id="PF03466">
    <property type="entry name" value="LysR_substrate"/>
    <property type="match status" value="1"/>
</dbReference>
<dbReference type="Gene3D" id="1.10.10.10">
    <property type="entry name" value="Winged helix-like DNA-binding domain superfamily/Winged helix DNA-binding domain"/>
    <property type="match status" value="1"/>
</dbReference>
<dbReference type="InterPro" id="IPR000847">
    <property type="entry name" value="LysR_HTH_N"/>
</dbReference>
<evidence type="ECO:0000256" key="2">
    <source>
        <dbReference type="ARBA" id="ARBA00023015"/>
    </source>
</evidence>
<proteinExistence type="inferred from homology"/>
<evidence type="ECO:0000259" key="5">
    <source>
        <dbReference type="PROSITE" id="PS50931"/>
    </source>
</evidence>
<dbReference type="PROSITE" id="PS50931">
    <property type="entry name" value="HTH_LYSR"/>
    <property type="match status" value="1"/>
</dbReference>
<dbReference type="GO" id="GO:0032993">
    <property type="term" value="C:protein-DNA complex"/>
    <property type="evidence" value="ECO:0007669"/>
    <property type="project" value="TreeGrafter"/>
</dbReference>
<feature type="domain" description="HTH lysR-type" evidence="5">
    <location>
        <begin position="10"/>
        <end position="67"/>
    </location>
</feature>
<comment type="similarity">
    <text evidence="1">Belongs to the LysR transcriptional regulatory family.</text>
</comment>
<dbReference type="InterPro" id="IPR036390">
    <property type="entry name" value="WH_DNA-bd_sf"/>
</dbReference>
<evidence type="ECO:0000256" key="1">
    <source>
        <dbReference type="ARBA" id="ARBA00009437"/>
    </source>
</evidence>
<gene>
    <name evidence="6" type="ORF">SAMN05216207_104822</name>
</gene>
<dbReference type="AlphaFoldDB" id="A0A1I5GM29"/>
<evidence type="ECO:0000256" key="3">
    <source>
        <dbReference type="ARBA" id="ARBA00023125"/>
    </source>
</evidence>
<dbReference type="InterPro" id="IPR005119">
    <property type="entry name" value="LysR_subst-bd"/>
</dbReference>
<name>A0A1I5GM29_PSUAM</name>
<reference evidence="6 7" key="1">
    <citation type="submission" date="2016-10" db="EMBL/GenBank/DDBJ databases">
        <authorList>
            <person name="de Groot N.N."/>
        </authorList>
    </citation>
    <scope>NUCLEOTIDE SEQUENCE [LARGE SCALE GENOMIC DNA]</scope>
    <source>
        <strain evidence="6 7">CGMCC 4.1877</strain>
    </source>
</reference>
<dbReference type="InterPro" id="IPR036388">
    <property type="entry name" value="WH-like_DNA-bd_sf"/>
</dbReference>
<dbReference type="PRINTS" id="PR00039">
    <property type="entry name" value="HTHLYSR"/>
</dbReference>
<dbReference type="PANTHER" id="PTHR30346">
    <property type="entry name" value="TRANSCRIPTIONAL DUAL REGULATOR HCAR-RELATED"/>
    <property type="match status" value="1"/>
</dbReference>
<keyword evidence="2" id="KW-0805">Transcription regulation</keyword>
<evidence type="ECO:0000313" key="6">
    <source>
        <dbReference type="EMBL" id="SFO37035.1"/>
    </source>
</evidence>
<dbReference type="RefSeq" id="WP_093353889.1">
    <property type="nucleotide sequence ID" value="NZ_FOUY01000048.1"/>
</dbReference>
<accession>A0A1I5GM29</accession>
<sequence length="299" mass="32623">MTEIPAEHGVELRHLRAFVAVARERNFTRAAQHLRITQPALSRTVASLERLLGTTLLARNRRTVQLTAAGQQVLPHVHRVLAALDEAVGAATGAPPTLRVGFTWGSTAEYTAPIVRDFERAHPDVTVEIRRYDDTVAGLADGRTHVGFLPGDPGDPRFGTLVLADEPRVVALPADHRLVDGATVVLADLAAEAIVINVVSGTTTLDLWEPARRPDTVVRVRNVDEWMEAIAAGRGVGLTPASTGRLYTHPQIRYRLVADSPRVPITLAWPRLAAHPLVADFVASAERMRHRRDPDDISL</sequence>
<dbReference type="GO" id="GO:0003677">
    <property type="term" value="F:DNA binding"/>
    <property type="evidence" value="ECO:0007669"/>
    <property type="project" value="UniProtKB-KW"/>
</dbReference>